<dbReference type="PANTHER" id="PTHR30482">
    <property type="entry name" value="HIGH-AFFINITY BRANCHED-CHAIN AMINO ACID TRANSPORT SYSTEM PERMEASE"/>
    <property type="match status" value="1"/>
</dbReference>
<dbReference type="InterPro" id="IPR001851">
    <property type="entry name" value="ABC_transp_permease"/>
</dbReference>
<keyword evidence="2" id="KW-1003">Cell membrane</keyword>
<accession>A0A5N5UEQ3</accession>
<dbReference type="Pfam" id="PF02653">
    <property type="entry name" value="BPD_transp_2"/>
    <property type="match status" value="1"/>
</dbReference>
<dbReference type="OrthoDB" id="30958at2157"/>
<organism evidence="7 8">
    <name type="scientific">Halosegnis rubeus</name>
    <dbReference type="NCBI Taxonomy" id="2212850"/>
    <lineage>
        <taxon>Archaea</taxon>
        <taxon>Methanobacteriati</taxon>
        <taxon>Methanobacteriota</taxon>
        <taxon>Stenosarchaea group</taxon>
        <taxon>Halobacteria</taxon>
        <taxon>Halobacteriales</taxon>
        <taxon>Natronomonadaceae</taxon>
        <taxon>Halosegnis</taxon>
    </lineage>
</organism>
<comment type="caution">
    <text evidence="7">The sequence shown here is derived from an EMBL/GenBank/DDBJ whole genome shotgun (WGS) entry which is preliminary data.</text>
</comment>
<evidence type="ECO:0000256" key="6">
    <source>
        <dbReference type="SAM" id="Phobius"/>
    </source>
</evidence>
<dbReference type="RefSeq" id="WP_152119853.1">
    <property type="nucleotide sequence ID" value="NZ_QJOW01000002.1"/>
</dbReference>
<feature type="transmembrane region" description="Helical" evidence="6">
    <location>
        <begin position="122"/>
        <end position="140"/>
    </location>
</feature>
<evidence type="ECO:0000256" key="1">
    <source>
        <dbReference type="ARBA" id="ARBA00004651"/>
    </source>
</evidence>
<evidence type="ECO:0000256" key="2">
    <source>
        <dbReference type="ARBA" id="ARBA00022475"/>
    </source>
</evidence>
<evidence type="ECO:0000256" key="5">
    <source>
        <dbReference type="ARBA" id="ARBA00023136"/>
    </source>
</evidence>
<sequence length="355" mass="37487">MSPRVPRDELRVLGLTALAVLAFPYLFAEAPVVSDVLNGYAGLATPILIWGIFVMGYDLLHGYTGLLSFGHAAFWGAGGMTVGALIHHAEFSFPLVAVALAVIVGILLAALIGYLSLRRGGIYFAILTLAFGQMIYYTMLGPAGQLTNGEDGLILDASSLFGVIPLDAGLPVLTPLGIIPSWLYAVTGVLTLVSVAVAYRILQSPYGLVFKAIRENEQRASFVGLNVWRYKLAAFVASGAFAGLAGGLHALQAGNASASPFYWIVSGDVVIMSILGGVGTLFGGFIGAGIYLYMDNVASSIGLIGDRWHLLLGVLFVVIVWLFPDGVWGGLRRLRSMVGSDDTTHTQTTDDGGND</sequence>
<feature type="transmembrane region" description="Helical" evidence="6">
    <location>
        <begin position="232"/>
        <end position="251"/>
    </location>
</feature>
<keyword evidence="4 6" id="KW-1133">Transmembrane helix</keyword>
<dbReference type="PANTHER" id="PTHR30482:SF17">
    <property type="entry name" value="ABC TRANSPORTER ATP-BINDING PROTEIN"/>
    <property type="match status" value="1"/>
</dbReference>
<evidence type="ECO:0000313" key="7">
    <source>
        <dbReference type="EMBL" id="KAB7516970.1"/>
    </source>
</evidence>
<evidence type="ECO:0000313" key="8">
    <source>
        <dbReference type="Proteomes" id="UP000326302"/>
    </source>
</evidence>
<dbReference type="CDD" id="cd06581">
    <property type="entry name" value="TM_PBP1_LivM_like"/>
    <property type="match status" value="1"/>
</dbReference>
<dbReference type="GO" id="GO:0015658">
    <property type="term" value="F:branched-chain amino acid transmembrane transporter activity"/>
    <property type="evidence" value="ECO:0007669"/>
    <property type="project" value="InterPro"/>
</dbReference>
<reference evidence="7 8" key="1">
    <citation type="submission" date="2019-10" db="EMBL/GenBank/DDBJ databases">
        <title>Unraveling microbial dark matter from salterns through culturing: the case of the genus Halosegnis.</title>
        <authorList>
            <person name="Duran-Viseras A."/>
            <person name="Andrei A.-S."/>
            <person name="Vera-Gargallo B."/>
            <person name="Ghai R."/>
            <person name="Sanchez-Porro C."/>
            <person name="Ventosa A."/>
        </authorList>
    </citation>
    <scope>NUCLEOTIDE SEQUENCE [LARGE SCALE GENOMIC DNA]</scope>
    <source>
        <strain evidence="7 8">F17-44</strain>
    </source>
</reference>
<feature type="transmembrane region" description="Helical" evidence="6">
    <location>
        <begin position="263"/>
        <end position="293"/>
    </location>
</feature>
<proteinExistence type="predicted"/>
<dbReference type="GO" id="GO:0005886">
    <property type="term" value="C:plasma membrane"/>
    <property type="evidence" value="ECO:0007669"/>
    <property type="project" value="UniProtKB-SubCell"/>
</dbReference>
<evidence type="ECO:0000256" key="4">
    <source>
        <dbReference type="ARBA" id="ARBA00022989"/>
    </source>
</evidence>
<dbReference type="EMBL" id="QJOW01000002">
    <property type="protein sequence ID" value="KAB7516970.1"/>
    <property type="molecule type" value="Genomic_DNA"/>
</dbReference>
<evidence type="ECO:0000256" key="3">
    <source>
        <dbReference type="ARBA" id="ARBA00022692"/>
    </source>
</evidence>
<dbReference type="InterPro" id="IPR043428">
    <property type="entry name" value="LivM-like"/>
</dbReference>
<name>A0A5N5UEQ3_9EURY</name>
<dbReference type="AlphaFoldDB" id="A0A5N5UEQ3"/>
<feature type="transmembrane region" description="Helical" evidence="6">
    <location>
        <begin position="38"/>
        <end position="60"/>
    </location>
</feature>
<dbReference type="Proteomes" id="UP000326302">
    <property type="component" value="Unassembled WGS sequence"/>
</dbReference>
<feature type="transmembrane region" description="Helical" evidence="6">
    <location>
        <begin position="182"/>
        <end position="202"/>
    </location>
</feature>
<comment type="subcellular location">
    <subcellularLocation>
        <location evidence="1">Cell membrane</location>
        <topology evidence="1">Multi-pass membrane protein</topology>
    </subcellularLocation>
</comment>
<gene>
    <name evidence="7" type="ORF">DMP03_06310</name>
</gene>
<feature type="transmembrane region" description="Helical" evidence="6">
    <location>
        <begin position="95"/>
        <end position="115"/>
    </location>
</feature>
<protein>
    <submittedName>
        <fullName evidence="7">Branched-chain amino acid ABC transporter permease</fullName>
    </submittedName>
</protein>
<keyword evidence="3 6" id="KW-0812">Transmembrane</keyword>
<feature type="transmembrane region" description="Helical" evidence="6">
    <location>
        <begin position="308"/>
        <end position="328"/>
    </location>
</feature>
<feature type="transmembrane region" description="Helical" evidence="6">
    <location>
        <begin position="72"/>
        <end position="89"/>
    </location>
</feature>
<keyword evidence="5 6" id="KW-0472">Membrane</keyword>